<feature type="domain" description="Histidine kinase" evidence="9">
    <location>
        <begin position="155"/>
        <end position="361"/>
    </location>
</feature>
<dbReference type="EC" id="2.7.13.3" evidence="2"/>
<keyword evidence="3" id="KW-0808">Transferase</keyword>
<feature type="transmembrane region" description="Helical" evidence="8">
    <location>
        <begin position="12"/>
        <end position="33"/>
    </location>
</feature>
<dbReference type="OrthoDB" id="3369at2157"/>
<dbReference type="PANTHER" id="PTHR44936:SF10">
    <property type="entry name" value="SENSOR PROTEIN RSTB"/>
    <property type="match status" value="1"/>
</dbReference>
<dbReference type="InterPro" id="IPR031623">
    <property type="entry name" value="HisKA_4TM"/>
</dbReference>
<evidence type="ECO:0000256" key="1">
    <source>
        <dbReference type="ARBA" id="ARBA00000085"/>
    </source>
</evidence>
<gene>
    <name evidence="10" type="ORF">HZS55_05540</name>
</gene>
<keyword evidence="8" id="KW-0812">Transmembrane</keyword>
<feature type="transmembrane region" description="Helical" evidence="8">
    <location>
        <begin position="78"/>
        <end position="99"/>
    </location>
</feature>
<dbReference type="Proteomes" id="UP000509667">
    <property type="component" value="Chromosome"/>
</dbReference>
<evidence type="ECO:0000313" key="11">
    <source>
        <dbReference type="Proteomes" id="UP000509667"/>
    </source>
</evidence>
<accession>A0A7D5P898</accession>
<dbReference type="PROSITE" id="PS50109">
    <property type="entry name" value="HIS_KIN"/>
    <property type="match status" value="1"/>
</dbReference>
<keyword evidence="8" id="KW-0472">Membrane</keyword>
<name>A0A7D5P898_9EURY</name>
<evidence type="ECO:0000256" key="7">
    <source>
        <dbReference type="SAM" id="MobiDB-lite"/>
    </source>
</evidence>
<dbReference type="PRINTS" id="PR00344">
    <property type="entry name" value="BCTRLSENSOR"/>
</dbReference>
<dbReference type="Gene3D" id="3.30.565.10">
    <property type="entry name" value="Histidine kinase-like ATPase, C-terminal domain"/>
    <property type="match status" value="1"/>
</dbReference>
<protein>
    <recommendedName>
        <fullName evidence="2">histidine kinase</fullName>
        <ecNumber evidence="2">2.7.13.3</ecNumber>
    </recommendedName>
</protein>
<evidence type="ECO:0000256" key="2">
    <source>
        <dbReference type="ARBA" id="ARBA00012438"/>
    </source>
</evidence>
<proteinExistence type="predicted"/>
<evidence type="ECO:0000256" key="6">
    <source>
        <dbReference type="ARBA" id="ARBA00022840"/>
    </source>
</evidence>
<dbReference type="InterPro" id="IPR004358">
    <property type="entry name" value="Sig_transdc_His_kin-like_C"/>
</dbReference>
<dbReference type="InterPro" id="IPR005467">
    <property type="entry name" value="His_kinase_dom"/>
</dbReference>
<keyword evidence="8" id="KW-1133">Transmembrane helix</keyword>
<evidence type="ECO:0000256" key="5">
    <source>
        <dbReference type="ARBA" id="ARBA00022777"/>
    </source>
</evidence>
<feature type="compositionally biased region" description="Basic and acidic residues" evidence="7">
    <location>
        <begin position="305"/>
        <end position="317"/>
    </location>
</feature>
<dbReference type="KEGG" id="hrr:HZS55_05540"/>
<feature type="transmembrane region" description="Helical" evidence="8">
    <location>
        <begin position="111"/>
        <end position="131"/>
    </location>
</feature>
<dbReference type="GeneID" id="56077305"/>
<evidence type="ECO:0000259" key="9">
    <source>
        <dbReference type="PROSITE" id="PS50109"/>
    </source>
</evidence>
<dbReference type="GO" id="GO:0005524">
    <property type="term" value="F:ATP binding"/>
    <property type="evidence" value="ECO:0007669"/>
    <property type="project" value="UniProtKB-KW"/>
</dbReference>
<feature type="region of interest" description="Disordered" evidence="7">
    <location>
        <begin position="296"/>
        <end position="319"/>
    </location>
</feature>
<feature type="transmembrane region" description="Helical" evidence="8">
    <location>
        <begin position="45"/>
        <end position="66"/>
    </location>
</feature>
<dbReference type="Pfam" id="PF16926">
    <property type="entry name" value="HisKA_4TM"/>
    <property type="match status" value="1"/>
</dbReference>
<dbReference type="CDD" id="cd00075">
    <property type="entry name" value="HATPase"/>
    <property type="match status" value="1"/>
</dbReference>
<keyword evidence="6 10" id="KW-0067">ATP-binding</keyword>
<dbReference type="EMBL" id="CP058910">
    <property type="protein sequence ID" value="QLH76800.1"/>
    <property type="molecule type" value="Genomic_DNA"/>
</dbReference>
<dbReference type="SUPFAM" id="SSF55874">
    <property type="entry name" value="ATPase domain of HSP90 chaperone/DNA topoisomerase II/histidine kinase"/>
    <property type="match status" value="1"/>
</dbReference>
<dbReference type="InterPro" id="IPR036890">
    <property type="entry name" value="HATPase_C_sf"/>
</dbReference>
<evidence type="ECO:0000256" key="3">
    <source>
        <dbReference type="ARBA" id="ARBA00022679"/>
    </source>
</evidence>
<dbReference type="InterPro" id="IPR050980">
    <property type="entry name" value="2C_sensor_his_kinase"/>
</dbReference>
<sequence length="378" mass="39288">MDMDTDRRWGVGPLAIGAVGFVLAATALVYHGAEAAALGSFGGPLLALLIDGVPAVVLAYAGYRLWNADLGAEYRWVVAVWSLGGVAVFTSAVGLTVAVRLLEDRVVTEPAFTLLVAASFGGLAGALAGYYRARAVADATRAERASDALAFVNGLIRHDLRNDMQVIRAYAEEIEDADAPTDAAVTDHATVVREKTDEAFERIDTAGSLAKTVAGEADYEPVDLVAIADDAAASVESATAATVTTDLPERAPVVANAGLRSVVDNLVENAVEHDEGDDPRVALTVERREETVRLTVSDDGPGIPPEERPAAYRHGDGTDGGGLRIAATLVERYGGDLRIDDDGGVGAGDGTTVVVELPRADDGAAGVSRRTDRRAIGG</sequence>
<dbReference type="AlphaFoldDB" id="A0A7D5P898"/>
<evidence type="ECO:0000256" key="8">
    <source>
        <dbReference type="SAM" id="Phobius"/>
    </source>
</evidence>
<dbReference type="RefSeq" id="WP_179910734.1">
    <property type="nucleotide sequence ID" value="NZ_CP058910.1"/>
</dbReference>
<comment type="catalytic activity">
    <reaction evidence="1">
        <text>ATP + protein L-histidine = ADP + protein N-phospho-L-histidine.</text>
        <dbReference type="EC" id="2.7.13.3"/>
    </reaction>
</comment>
<organism evidence="10 11">
    <name type="scientific">Halosimplex rubrum</name>
    <dbReference type="NCBI Taxonomy" id="869889"/>
    <lineage>
        <taxon>Archaea</taxon>
        <taxon>Methanobacteriati</taxon>
        <taxon>Methanobacteriota</taxon>
        <taxon>Stenosarchaea group</taxon>
        <taxon>Halobacteria</taxon>
        <taxon>Halobacteriales</taxon>
        <taxon>Haloarculaceae</taxon>
        <taxon>Halosimplex</taxon>
    </lineage>
</organism>
<dbReference type="SMART" id="SM00387">
    <property type="entry name" value="HATPase_c"/>
    <property type="match status" value="1"/>
</dbReference>
<keyword evidence="4" id="KW-0547">Nucleotide-binding</keyword>
<keyword evidence="11" id="KW-1185">Reference proteome</keyword>
<dbReference type="InterPro" id="IPR003594">
    <property type="entry name" value="HATPase_dom"/>
</dbReference>
<dbReference type="GO" id="GO:0004673">
    <property type="term" value="F:protein histidine kinase activity"/>
    <property type="evidence" value="ECO:0007669"/>
    <property type="project" value="UniProtKB-EC"/>
</dbReference>
<keyword evidence="5" id="KW-0418">Kinase</keyword>
<evidence type="ECO:0000313" key="10">
    <source>
        <dbReference type="EMBL" id="QLH76800.1"/>
    </source>
</evidence>
<evidence type="ECO:0000256" key="4">
    <source>
        <dbReference type="ARBA" id="ARBA00022741"/>
    </source>
</evidence>
<reference evidence="10 11" key="1">
    <citation type="submission" date="2020-07" db="EMBL/GenBank/DDBJ databases">
        <title>Halosimplex pelagicum sp. nov. and Halosimplex rubrum sp. nov., isolated from salted brown alga Laminaria, and emended description of the genus Halosimplex.</title>
        <authorList>
            <person name="Cui H."/>
        </authorList>
    </citation>
    <scope>NUCLEOTIDE SEQUENCE [LARGE SCALE GENOMIC DNA]</scope>
    <source>
        <strain evidence="10 11">R27</strain>
    </source>
</reference>
<dbReference type="PANTHER" id="PTHR44936">
    <property type="entry name" value="SENSOR PROTEIN CREC"/>
    <property type="match status" value="1"/>
</dbReference>
<dbReference type="Pfam" id="PF02518">
    <property type="entry name" value="HATPase_c"/>
    <property type="match status" value="1"/>
</dbReference>